<gene>
    <name evidence="5" type="ORF">B0T15DRAFT_496607</name>
</gene>
<feature type="domain" description="KRIT1 ARM-repeats" evidence="4">
    <location>
        <begin position="535"/>
        <end position="683"/>
    </location>
</feature>
<dbReference type="EMBL" id="JAUDZG010000007">
    <property type="protein sequence ID" value="KAK3302136.1"/>
    <property type="molecule type" value="Genomic_DNA"/>
</dbReference>
<feature type="compositionally biased region" description="Basic and acidic residues" evidence="2">
    <location>
        <begin position="1041"/>
        <end position="1218"/>
    </location>
</feature>
<dbReference type="PROSITE" id="PS50088">
    <property type="entry name" value="ANK_REPEAT"/>
    <property type="match status" value="2"/>
</dbReference>
<evidence type="ECO:0000313" key="6">
    <source>
        <dbReference type="Proteomes" id="UP001273166"/>
    </source>
</evidence>
<dbReference type="InterPro" id="IPR056015">
    <property type="entry name" value="DUF7593"/>
</dbReference>
<dbReference type="InterPro" id="IPR053210">
    <property type="entry name" value="ANKRD12"/>
</dbReference>
<dbReference type="PROSITE" id="PS50297">
    <property type="entry name" value="ANK_REP_REGION"/>
    <property type="match status" value="2"/>
</dbReference>
<feature type="region of interest" description="Disordered" evidence="2">
    <location>
        <begin position="1"/>
        <end position="352"/>
    </location>
</feature>
<protein>
    <recommendedName>
        <fullName evidence="7">Ankyrin repeat protein</fullName>
    </recommendedName>
</protein>
<feature type="compositionally biased region" description="Basic and acidic residues" evidence="2">
    <location>
        <begin position="818"/>
        <end position="834"/>
    </location>
</feature>
<feature type="compositionally biased region" description="Polar residues" evidence="2">
    <location>
        <begin position="286"/>
        <end position="299"/>
    </location>
</feature>
<feature type="repeat" description="ANK" evidence="1">
    <location>
        <begin position="395"/>
        <end position="427"/>
    </location>
</feature>
<keyword evidence="1" id="KW-0040">ANK repeat</keyword>
<feature type="compositionally biased region" description="Basic residues" evidence="2">
    <location>
        <begin position="913"/>
        <end position="927"/>
    </location>
</feature>
<dbReference type="SUPFAM" id="SSF48403">
    <property type="entry name" value="Ankyrin repeat"/>
    <property type="match status" value="1"/>
</dbReference>
<dbReference type="Gene3D" id="1.25.40.20">
    <property type="entry name" value="Ankyrin repeat-containing domain"/>
    <property type="match status" value="2"/>
</dbReference>
<dbReference type="InterPro" id="IPR056485">
    <property type="entry name" value="ARM_KRIT1"/>
</dbReference>
<dbReference type="RefSeq" id="XP_062717916.1">
    <property type="nucleotide sequence ID" value="XM_062867188.1"/>
</dbReference>
<feature type="compositionally biased region" description="Basic and acidic residues" evidence="2">
    <location>
        <begin position="113"/>
        <end position="136"/>
    </location>
</feature>
<evidence type="ECO:0000259" key="4">
    <source>
        <dbReference type="Pfam" id="PF24521"/>
    </source>
</evidence>
<accession>A0AAJ0GLH2</accession>
<dbReference type="InterPro" id="IPR002110">
    <property type="entry name" value="Ankyrin_rpt"/>
</dbReference>
<feature type="region of interest" description="Disordered" evidence="2">
    <location>
        <begin position="679"/>
        <end position="1218"/>
    </location>
</feature>
<feature type="compositionally biased region" description="Polar residues" evidence="2">
    <location>
        <begin position="836"/>
        <end position="847"/>
    </location>
</feature>
<name>A0AAJ0GLH2_9PEZI</name>
<feature type="compositionally biased region" description="Basic residues" evidence="2">
    <location>
        <begin position="254"/>
        <end position="263"/>
    </location>
</feature>
<proteinExistence type="predicted"/>
<evidence type="ECO:0000256" key="2">
    <source>
        <dbReference type="SAM" id="MobiDB-lite"/>
    </source>
</evidence>
<evidence type="ECO:0008006" key="7">
    <source>
        <dbReference type="Google" id="ProtNLM"/>
    </source>
</evidence>
<feature type="compositionally biased region" description="Basic and acidic residues" evidence="2">
    <location>
        <begin position="486"/>
        <end position="517"/>
    </location>
</feature>
<feature type="repeat" description="ANK" evidence="1">
    <location>
        <begin position="428"/>
        <end position="460"/>
    </location>
</feature>
<feature type="compositionally biased region" description="Basic and acidic residues" evidence="2">
    <location>
        <begin position="849"/>
        <end position="880"/>
    </location>
</feature>
<feature type="compositionally biased region" description="Basic and acidic residues" evidence="2">
    <location>
        <begin position="957"/>
        <end position="966"/>
    </location>
</feature>
<dbReference type="Proteomes" id="UP001273166">
    <property type="component" value="Unassembled WGS sequence"/>
</dbReference>
<comment type="caution">
    <text evidence="5">The sequence shown here is derived from an EMBL/GenBank/DDBJ whole genome shotgun (WGS) entry which is preliminary data.</text>
</comment>
<keyword evidence="6" id="KW-1185">Reference proteome</keyword>
<reference evidence="5" key="2">
    <citation type="submission" date="2023-06" db="EMBL/GenBank/DDBJ databases">
        <authorList>
            <consortium name="Lawrence Berkeley National Laboratory"/>
            <person name="Mondo S.J."/>
            <person name="Hensen N."/>
            <person name="Bonometti L."/>
            <person name="Westerberg I."/>
            <person name="Brannstrom I.O."/>
            <person name="Guillou S."/>
            <person name="Cros-Aarteil S."/>
            <person name="Calhoun S."/>
            <person name="Haridas S."/>
            <person name="Kuo A."/>
            <person name="Pangilinan J."/>
            <person name="Riley R."/>
            <person name="Labutti K."/>
            <person name="Andreopoulos B."/>
            <person name="Lipzen A."/>
            <person name="Chen C."/>
            <person name="Yanf M."/>
            <person name="Daum C."/>
            <person name="Ng V."/>
            <person name="Clum A."/>
            <person name="Steindorff A."/>
            <person name="Ohm R."/>
            <person name="Martin F."/>
            <person name="Silar P."/>
            <person name="Natvig D."/>
            <person name="Lalanne C."/>
            <person name="Gautier V."/>
            <person name="Ament-Velasquez S.L."/>
            <person name="Kruys A."/>
            <person name="Hutchinson M.I."/>
            <person name="Powell A.J."/>
            <person name="Barry K."/>
            <person name="Miller A.N."/>
            <person name="Grigoriev I.V."/>
            <person name="Debuchy R."/>
            <person name="Gladieux P."/>
            <person name="Thoren M.H."/>
            <person name="Johannesson H."/>
        </authorList>
    </citation>
    <scope>NUCLEOTIDE SEQUENCE</scope>
    <source>
        <strain evidence="5">CBS 333.67</strain>
    </source>
</reference>
<feature type="region of interest" description="Disordered" evidence="2">
    <location>
        <begin position="1555"/>
        <end position="1587"/>
    </location>
</feature>
<feature type="compositionally biased region" description="Polar residues" evidence="2">
    <location>
        <begin position="267"/>
        <end position="277"/>
    </location>
</feature>
<evidence type="ECO:0000313" key="5">
    <source>
        <dbReference type="EMBL" id="KAK3302136.1"/>
    </source>
</evidence>
<dbReference type="Pfam" id="PF24521">
    <property type="entry name" value="Ank_KRIT1"/>
    <property type="match status" value="1"/>
</dbReference>
<dbReference type="PANTHER" id="PTHR24149">
    <property type="entry name" value="ANKYRIN REPEAT DOMAIN-CONTAINING PROTEIN 12"/>
    <property type="match status" value="1"/>
</dbReference>
<dbReference type="GeneID" id="87886017"/>
<evidence type="ECO:0000256" key="1">
    <source>
        <dbReference type="PROSITE-ProRule" id="PRU00023"/>
    </source>
</evidence>
<feature type="compositionally biased region" description="Basic and acidic residues" evidence="2">
    <location>
        <begin position="679"/>
        <end position="716"/>
    </location>
</feature>
<reference evidence="5" key="1">
    <citation type="journal article" date="2023" name="Mol. Phylogenet. Evol.">
        <title>Genome-scale phylogeny and comparative genomics of the fungal order Sordariales.</title>
        <authorList>
            <person name="Hensen N."/>
            <person name="Bonometti L."/>
            <person name="Westerberg I."/>
            <person name="Brannstrom I.O."/>
            <person name="Guillou S."/>
            <person name="Cros-Aarteil S."/>
            <person name="Calhoun S."/>
            <person name="Haridas S."/>
            <person name="Kuo A."/>
            <person name="Mondo S."/>
            <person name="Pangilinan J."/>
            <person name="Riley R."/>
            <person name="LaButti K."/>
            <person name="Andreopoulos B."/>
            <person name="Lipzen A."/>
            <person name="Chen C."/>
            <person name="Yan M."/>
            <person name="Daum C."/>
            <person name="Ng V."/>
            <person name="Clum A."/>
            <person name="Steindorff A."/>
            <person name="Ohm R.A."/>
            <person name="Martin F."/>
            <person name="Silar P."/>
            <person name="Natvig D.O."/>
            <person name="Lalanne C."/>
            <person name="Gautier V."/>
            <person name="Ament-Velasquez S.L."/>
            <person name="Kruys A."/>
            <person name="Hutchinson M.I."/>
            <person name="Powell A.J."/>
            <person name="Barry K."/>
            <person name="Miller A.N."/>
            <person name="Grigoriev I.V."/>
            <person name="Debuchy R."/>
            <person name="Gladieux P."/>
            <person name="Hiltunen Thoren M."/>
            <person name="Johannesson H."/>
        </authorList>
    </citation>
    <scope>NUCLEOTIDE SEQUENCE</scope>
    <source>
        <strain evidence="5">CBS 333.67</strain>
    </source>
</reference>
<feature type="compositionally biased region" description="Basic and acidic residues" evidence="2">
    <location>
        <begin position="1019"/>
        <end position="1033"/>
    </location>
</feature>
<dbReference type="InterPro" id="IPR036770">
    <property type="entry name" value="Ankyrin_rpt-contain_sf"/>
</dbReference>
<feature type="domain" description="DUF7593" evidence="3">
    <location>
        <begin position="1240"/>
        <end position="1399"/>
    </location>
</feature>
<feature type="compositionally biased region" description="Basic and acidic residues" evidence="2">
    <location>
        <begin position="207"/>
        <end position="219"/>
    </location>
</feature>
<feature type="compositionally biased region" description="Basic and acidic residues" evidence="2">
    <location>
        <begin position="40"/>
        <end position="50"/>
    </location>
</feature>
<feature type="compositionally biased region" description="Basic and acidic residues" evidence="2">
    <location>
        <begin position="766"/>
        <end position="782"/>
    </location>
</feature>
<organism evidence="5 6">
    <name type="scientific">Chaetomium strumarium</name>
    <dbReference type="NCBI Taxonomy" id="1170767"/>
    <lineage>
        <taxon>Eukaryota</taxon>
        <taxon>Fungi</taxon>
        <taxon>Dikarya</taxon>
        <taxon>Ascomycota</taxon>
        <taxon>Pezizomycotina</taxon>
        <taxon>Sordariomycetes</taxon>
        <taxon>Sordariomycetidae</taxon>
        <taxon>Sordariales</taxon>
        <taxon>Chaetomiaceae</taxon>
        <taxon>Chaetomium</taxon>
    </lineage>
</organism>
<evidence type="ECO:0000259" key="3">
    <source>
        <dbReference type="Pfam" id="PF24513"/>
    </source>
</evidence>
<dbReference type="Pfam" id="PF24513">
    <property type="entry name" value="DUF7593"/>
    <property type="match status" value="1"/>
</dbReference>
<sequence length="1587" mass="179486">MDAQNAAEPASTKLAASPKRPGSDTDHPRAPTVTKTSHPAKPELSLKDNRLSASGRRPSDEDGGADGNSDAETIVLPGKDGHSPSKVRRIIKHEKNDTEDGPSLASSRKHSNLKLDREGDRAEKGDKIDRAEKVERSVSVTGTAPNENIALLASKKKKHSDKTKSKDGSNDLSSAPGSPPQPQRRRRSSNDPKSDPDTAPAESVKAMVKDKLKSPDKVVPHKRKAPRPDSDDEAENRKIRRQRTSGSGLDASRKPHPPPKPHHHEAQSSTRTRSISPHSRAHRRSISTQLPAHSSNNGLGQKKKRIPAPLQSADYHSDESSASNSPHPRSSKIRGLATPAHAESTVSPAKMAPHKKHLDAHGQTFLARACAKGEYQIAKQRLQERPEDINVADYAGNTPLQIAALNGYDDIVRLLVDAGCNLDCVNNDKDTPLLDAVENGHLDVVKILLDAGVNPRKANAYGQEPIDRVNDELDYADEIRRALQEAKQKMGERRRTSEEHHPDPADTRSSHGPDSPRRSPGASSSIHAGGGRRAGTVRATKTSNHLLYMPMDDKTLRAAAARGDEETVTRILQVRENFDDPESMVAAARGGHDIVMQLLLALGRANPDPPPIPNPNSEYTTPMLAAIGQENIKVVRLLLDQTDFDPTRRIKGETYYEIARRRRGPNWMEEEHMLKDAFDEYKKTHKETSKTRSPGRREQDREPKRRIDVRREESVKGHKRRALSPLGEPRNRITNISTSPKERRRASSIATHQDDQTSPKRGPGRPKKEDRIPTIAISDREASPVGKPTTKVKRAESDLTGISSEGETVKPRRKKLVSGRELKGERERERERQRRPSLTSNASSLKEPSSPREEFEKRQKIEKYHDRARILKRDESRDRLSVSGESTGKRYRSSATPPHLGLTEKDDVDVSAKRRRLDTHAKDKRPKSSQSDDRFLKASLPRDPSSGSAAGQRPLSKSRDEEDRRLTSKPAKAGTLLHQGRRESGKSVSSDGSIHVKSEDLDVEMSNAVAPVDNSLDTLPRDCQEQSGKEDVIKVPALHHNKVEEEKRIQSESEARAREARRRDQEKQRRDDEEKEKERLRREEEAKRVAEAEARRREAEEQRQKEEEERKRKEEEARRRREEQERQQREEEEERRRLQDEERKRLEEEEKRLEEEERRRQEEARRQKEEEERKRREEEERLRREQLEREAAEEARRKRDEEEKKEQERKERALREEMDRRRAAREAERQRIHLEQERARLARLPPVLRWLDGADNPKLPEVAEKFSIMQGVRYDCINPAANGTRDGREQWLLNTQVALLLGEKDLQLSRYTAWTRIPVSPIAKRVIWRLESDRYALTTPRLFELGSQLPDYYRGNDPARMGYRMLEGLRAEAWEKFSAMDMFFVKASDFLYIIPTIQHLRNVKLTIAYCEIPDDETQYVSWTPHKKWRDDPETNGFHGFAPSNKHYINGELVSEDKPRLREASTSPFPTQRISRRGLVATFRDDPAYRGLSRERGADNSVVDGDSSLLPNGVHSSPTSGSPHALTASVDGLRSPTLNTTQPAFVTAAVRAVTDGAGNQPISPSSEAGPGQARPLVNGLHGTLNSAE</sequence>
<feature type="region of interest" description="Disordered" evidence="2">
    <location>
        <begin position="1489"/>
        <end position="1534"/>
    </location>
</feature>
<dbReference type="GO" id="GO:0005654">
    <property type="term" value="C:nucleoplasm"/>
    <property type="evidence" value="ECO:0007669"/>
    <property type="project" value="TreeGrafter"/>
</dbReference>
<dbReference type="PANTHER" id="PTHR24149:SF14">
    <property type="entry name" value="ANKYRIN REPEAT DOMAIN 12"/>
    <property type="match status" value="1"/>
</dbReference>
<feature type="region of interest" description="Disordered" evidence="2">
    <location>
        <begin position="486"/>
        <end position="543"/>
    </location>
</feature>
<dbReference type="SMART" id="SM00248">
    <property type="entry name" value="ANK"/>
    <property type="match status" value="5"/>
</dbReference>
<dbReference type="Pfam" id="PF12796">
    <property type="entry name" value="Ank_2"/>
    <property type="match status" value="1"/>
</dbReference>
<feature type="compositionally biased region" description="Basic and acidic residues" evidence="2">
    <location>
        <begin position="902"/>
        <end position="912"/>
    </location>
</feature>